<accession>A0A7R8WCN5</accession>
<dbReference type="InterPro" id="IPR001353">
    <property type="entry name" value="Proteasome_sua/b"/>
</dbReference>
<dbReference type="InterPro" id="IPR029055">
    <property type="entry name" value="Ntn_hydrolases_N"/>
</dbReference>
<proteinExistence type="predicted"/>
<dbReference type="GO" id="GO:0051603">
    <property type="term" value="P:proteolysis involved in protein catabolic process"/>
    <property type="evidence" value="ECO:0007669"/>
    <property type="project" value="InterPro"/>
</dbReference>
<dbReference type="AlphaFoldDB" id="A0A7R8WCN5"/>
<dbReference type="SUPFAM" id="SSF56235">
    <property type="entry name" value="N-terminal nucleophile aminohydrolases (Ntn hydrolases)"/>
    <property type="match status" value="1"/>
</dbReference>
<organism evidence="1">
    <name type="scientific">Cyprideis torosa</name>
    <dbReference type="NCBI Taxonomy" id="163714"/>
    <lineage>
        <taxon>Eukaryota</taxon>
        <taxon>Metazoa</taxon>
        <taxon>Ecdysozoa</taxon>
        <taxon>Arthropoda</taxon>
        <taxon>Crustacea</taxon>
        <taxon>Oligostraca</taxon>
        <taxon>Ostracoda</taxon>
        <taxon>Podocopa</taxon>
        <taxon>Podocopida</taxon>
        <taxon>Cytherocopina</taxon>
        <taxon>Cytheroidea</taxon>
        <taxon>Cytherideidae</taxon>
        <taxon>Cyprideis</taxon>
    </lineage>
</organism>
<gene>
    <name evidence="1" type="ORF">CTOB1V02_LOCUS7025</name>
</gene>
<evidence type="ECO:0000313" key="1">
    <source>
        <dbReference type="EMBL" id="CAD7229152.1"/>
    </source>
</evidence>
<protein>
    <submittedName>
        <fullName evidence="1">Uncharacterized protein</fullName>
    </submittedName>
</protein>
<dbReference type="GO" id="GO:0005839">
    <property type="term" value="C:proteasome core complex"/>
    <property type="evidence" value="ECO:0007669"/>
    <property type="project" value="InterPro"/>
</dbReference>
<dbReference type="EMBL" id="OB661898">
    <property type="protein sequence ID" value="CAD7229152.1"/>
    <property type="molecule type" value="Genomic_DNA"/>
</dbReference>
<reference evidence="1" key="1">
    <citation type="submission" date="2020-11" db="EMBL/GenBank/DDBJ databases">
        <authorList>
            <person name="Tran Van P."/>
        </authorList>
    </citation>
    <scope>NUCLEOTIDE SEQUENCE</scope>
</reference>
<dbReference type="Gene3D" id="3.60.20.10">
    <property type="entry name" value="Glutamine Phosphoribosylpyrophosphate, subunit 1, domain 1"/>
    <property type="match status" value="1"/>
</dbReference>
<name>A0A7R8WCN5_9CRUS</name>
<sequence length="203" mass="22306">MKEKHEMVILPSTQHHLESAHTQGTARWISSLRDAPCGSPRADGAVKLVCPGRGELNSGGEEAIPETNSSSHRRGTLLLIAYDPTNGPQLYKTDPAGYCSGYWSTAEGARVLETNIFLEKQFKKHDWKVCFGPPFLVVVNAERTTEIACSATMKVLFWTLAIAPLFCVVTSVSSKVYFEAAFQGKAGLGLIDSARKRKRWAHP</sequence>
<dbReference type="Pfam" id="PF00227">
    <property type="entry name" value="Proteasome"/>
    <property type="match status" value="1"/>
</dbReference>
<dbReference type="OrthoDB" id="5835702at2759"/>